<evidence type="ECO:0000256" key="6">
    <source>
        <dbReference type="ARBA" id="ARBA00047334"/>
    </source>
</evidence>
<evidence type="ECO:0000256" key="3">
    <source>
        <dbReference type="ARBA" id="ARBA00022723"/>
    </source>
</evidence>
<feature type="binding site" evidence="9">
    <location>
        <position position="69"/>
    </location>
    <ligand>
        <name>Mg(2+)</name>
        <dbReference type="ChEBI" id="CHEBI:18420"/>
    </ligand>
</feature>
<comment type="catalytic activity">
    <reaction evidence="7 9 10">
        <text>2-(2-carboxy-4-methylthiazol-5-yl)ethyl phosphate + 4-amino-2-methyl-5-(diphosphooxymethyl)pyrimidine + 2 H(+) = thiamine phosphate + CO2 + diphosphate</text>
        <dbReference type="Rhea" id="RHEA:47848"/>
        <dbReference type="ChEBI" id="CHEBI:15378"/>
        <dbReference type="ChEBI" id="CHEBI:16526"/>
        <dbReference type="ChEBI" id="CHEBI:33019"/>
        <dbReference type="ChEBI" id="CHEBI:37575"/>
        <dbReference type="ChEBI" id="CHEBI:57841"/>
        <dbReference type="ChEBI" id="CHEBI:62890"/>
        <dbReference type="EC" id="2.5.1.3"/>
    </reaction>
</comment>
<dbReference type="GO" id="GO:0005737">
    <property type="term" value="C:cytoplasm"/>
    <property type="evidence" value="ECO:0007669"/>
    <property type="project" value="TreeGrafter"/>
</dbReference>
<evidence type="ECO:0000256" key="8">
    <source>
        <dbReference type="ARBA" id="ARBA00047883"/>
    </source>
</evidence>
<comment type="cofactor">
    <cofactor evidence="9">
        <name>Mg(2+)</name>
        <dbReference type="ChEBI" id="CHEBI:18420"/>
    </cofactor>
    <text evidence="9">Binds 1 Mg(2+) ion per subunit.</text>
</comment>
<keyword evidence="2 9" id="KW-0808">Transferase</keyword>
<organism evidence="13 14">
    <name type="scientific">Methylomonas paludis</name>
    <dbReference type="NCBI Taxonomy" id="1173101"/>
    <lineage>
        <taxon>Bacteria</taxon>
        <taxon>Pseudomonadati</taxon>
        <taxon>Pseudomonadota</taxon>
        <taxon>Gammaproteobacteria</taxon>
        <taxon>Methylococcales</taxon>
        <taxon>Methylococcaceae</taxon>
        <taxon>Methylomonas</taxon>
    </lineage>
</organism>
<comment type="similarity">
    <text evidence="9 10">Belongs to the thiamine-phosphate synthase family.</text>
</comment>
<evidence type="ECO:0000313" key="13">
    <source>
        <dbReference type="EMBL" id="QWF72127.1"/>
    </source>
</evidence>
<dbReference type="GO" id="GO:0009229">
    <property type="term" value="P:thiamine diphosphate biosynthetic process"/>
    <property type="evidence" value="ECO:0007669"/>
    <property type="project" value="UniProtKB-UniRule"/>
</dbReference>
<protein>
    <recommendedName>
        <fullName evidence="9">Thiamine-phosphate synthase</fullName>
        <shortName evidence="9">TP synthase</shortName>
        <shortName evidence="9">TPS</shortName>
        <ecNumber evidence="9">2.5.1.3</ecNumber>
    </recommendedName>
    <alternativeName>
        <fullName evidence="9">Thiamine-phosphate pyrophosphorylase</fullName>
        <shortName evidence="9">TMP pyrophosphorylase</shortName>
        <shortName evidence="9">TMP-PPase</shortName>
    </alternativeName>
</protein>
<dbReference type="SUPFAM" id="SSF51391">
    <property type="entry name" value="Thiamin phosphate synthase"/>
    <property type="match status" value="1"/>
</dbReference>
<comment type="catalytic activity">
    <reaction evidence="6 9 10">
        <text>4-methyl-5-(2-phosphooxyethyl)-thiazole + 4-amino-2-methyl-5-(diphosphooxymethyl)pyrimidine + H(+) = thiamine phosphate + diphosphate</text>
        <dbReference type="Rhea" id="RHEA:22328"/>
        <dbReference type="ChEBI" id="CHEBI:15378"/>
        <dbReference type="ChEBI" id="CHEBI:33019"/>
        <dbReference type="ChEBI" id="CHEBI:37575"/>
        <dbReference type="ChEBI" id="CHEBI:57841"/>
        <dbReference type="ChEBI" id="CHEBI:58296"/>
        <dbReference type="EC" id="2.5.1.3"/>
    </reaction>
</comment>
<sequence>MKFPAQGLYAITQPEGKSIPTVLAEVEAALRGGAGVLQYRDKNPLDAVDLSSRLLQLCRQYQVPLLINDNVELALVIGADGVHLGKDDGDIQQARLRLGSQAIIGTSCYNDPAKAVHMQTGGADYVAFGRFFTSGTKPLAAPAQLETLRQAKANLHIPIVAIGGILPDNGGQLLAAGADLLAVIGGLFDAEPETAAQAYLSLFKS</sequence>
<reference evidence="13" key="1">
    <citation type="submission" date="2021-04" db="EMBL/GenBank/DDBJ databases">
        <title>Draft genome sequence data of methanotrophic Methylovulum sp. strain S1L and Methylomonas sp. strain S2AM isolated from boreal lake water columns.</title>
        <authorList>
            <person name="Rissanen A.J."/>
            <person name="Mangayil R."/>
            <person name="Svenning M.M."/>
            <person name="Khanongnuch R."/>
        </authorList>
    </citation>
    <scope>NUCLEOTIDE SEQUENCE</scope>
    <source>
        <strain evidence="13">S2AM</strain>
    </source>
</reference>
<evidence type="ECO:0000256" key="2">
    <source>
        <dbReference type="ARBA" id="ARBA00022679"/>
    </source>
</evidence>
<dbReference type="InterPro" id="IPR036206">
    <property type="entry name" value="ThiamineP_synth_sf"/>
</dbReference>
<feature type="binding site" evidence="9">
    <location>
        <position position="107"/>
    </location>
    <ligand>
        <name>4-amino-2-methyl-5-(diphosphooxymethyl)pyrimidine</name>
        <dbReference type="ChEBI" id="CHEBI:57841"/>
    </ligand>
</feature>
<evidence type="ECO:0000256" key="1">
    <source>
        <dbReference type="ARBA" id="ARBA00005165"/>
    </source>
</evidence>
<keyword evidence="14" id="KW-1185">Reference proteome</keyword>
<comment type="function">
    <text evidence="9">Condenses 4-methyl-5-(beta-hydroxyethyl)thiazole monophosphate (THZ-P) and 2-methyl-4-amino-5-hydroxymethyl pyrimidine pyrophosphate (HMP-PP) to form thiamine monophosphate (TMP).</text>
</comment>
<dbReference type="Pfam" id="PF02581">
    <property type="entry name" value="TMP-TENI"/>
    <property type="match status" value="1"/>
</dbReference>
<comment type="pathway">
    <text evidence="1 9 11">Cofactor biosynthesis; thiamine diphosphate biosynthesis; thiamine phosphate from 4-amino-2-methyl-5-diphosphomethylpyrimidine and 4-methyl-5-(2-phosphoethyl)-thiazole: step 1/1.</text>
</comment>
<evidence type="ECO:0000259" key="12">
    <source>
        <dbReference type="Pfam" id="PF02581"/>
    </source>
</evidence>
<feature type="binding site" evidence="9">
    <location>
        <begin position="134"/>
        <end position="136"/>
    </location>
    <ligand>
        <name>2-[(2R,5Z)-2-carboxy-4-methylthiazol-5(2H)-ylidene]ethyl phosphate</name>
        <dbReference type="ChEBI" id="CHEBI:62899"/>
    </ligand>
</feature>
<dbReference type="InterPro" id="IPR013785">
    <property type="entry name" value="Aldolase_TIM"/>
</dbReference>
<feature type="binding site" evidence="9">
    <location>
        <position position="68"/>
    </location>
    <ligand>
        <name>4-amino-2-methyl-5-(diphosphooxymethyl)pyrimidine</name>
        <dbReference type="ChEBI" id="CHEBI:57841"/>
    </ligand>
</feature>
<keyword evidence="4 9" id="KW-0460">Magnesium</keyword>
<dbReference type="RefSeq" id="WP_215584315.1">
    <property type="nucleotide sequence ID" value="NZ_CP073754.1"/>
</dbReference>
<accession>A0A975MQH3</accession>
<dbReference type="PANTHER" id="PTHR20857:SF15">
    <property type="entry name" value="THIAMINE-PHOSPHATE SYNTHASE"/>
    <property type="match status" value="1"/>
</dbReference>
<comment type="catalytic activity">
    <reaction evidence="8 9 10">
        <text>2-[(2R,5Z)-2-carboxy-4-methylthiazol-5(2H)-ylidene]ethyl phosphate + 4-amino-2-methyl-5-(diphosphooxymethyl)pyrimidine + 2 H(+) = thiamine phosphate + CO2 + diphosphate</text>
        <dbReference type="Rhea" id="RHEA:47844"/>
        <dbReference type="ChEBI" id="CHEBI:15378"/>
        <dbReference type="ChEBI" id="CHEBI:16526"/>
        <dbReference type="ChEBI" id="CHEBI:33019"/>
        <dbReference type="ChEBI" id="CHEBI:37575"/>
        <dbReference type="ChEBI" id="CHEBI:57841"/>
        <dbReference type="ChEBI" id="CHEBI:62899"/>
        <dbReference type="EC" id="2.5.1.3"/>
    </reaction>
</comment>
<dbReference type="HAMAP" id="MF_00097">
    <property type="entry name" value="TMP_synthase"/>
    <property type="match status" value="1"/>
</dbReference>
<dbReference type="PANTHER" id="PTHR20857">
    <property type="entry name" value="THIAMINE-PHOSPHATE PYROPHOSPHORYLASE"/>
    <property type="match status" value="1"/>
</dbReference>
<keyword evidence="3 9" id="KW-0479">Metal-binding</keyword>
<dbReference type="KEGG" id="mpad:KEF85_06675"/>
<proteinExistence type="inferred from homology"/>
<feature type="binding site" evidence="9">
    <location>
        <position position="164"/>
    </location>
    <ligand>
        <name>2-[(2R,5Z)-2-carboxy-4-methylthiazol-5(2H)-ylidene]ethyl phosphate</name>
        <dbReference type="ChEBI" id="CHEBI:62899"/>
    </ligand>
</feature>
<evidence type="ECO:0000256" key="4">
    <source>
        <dbReference type="ARBA" id="ARBA00022842"/>
    </source>
</evidence>
<dbReference type="EMBL" id="CP073754">
    <property type="protein sequence ID" value="QWF72127.1"/>
    <property type="molecule type" value="Genomic_DNA"/>
</dbReference>
<dbReference type="GO" id="GO:0000287">
    <property type="term" value="F:magnesium ion binding"/>
    <property type="evidence" value="ECO:0007669"/>
    <property type="project" value="UniProtKB-UniRule"/>
</dbReference>
<evidence type="ECO:0000256" key="7">
    <source>
        <dbReference type="ARBA" id="ARBA00047851"/>
    </source>
</evidence>
<evidence type="ECO:0000313" key="14">
    <source>
        <dbReference type="Proteomes" id="UP000676649"/>
    </source>
</evidence>
<dbReference type="InterPro" id="IPR022998">
    <property type="entry name" value="ThiamineP_synth_TenI"/>
</dbReference>
<name>A0A975MQH3_9GAMM</name>
<dbReference type="GO" id="GO:0009228">
    <property type="term" value="P:thiamine biosynthetic process"/>
    <property type="evidence" value="ECO:0007669"/>
    <property type="project" value="UniProtKB-KW"/>
</dbReference>
<evidence type="ECO:0000256" key="5">
    <source>
        <dbReference type="ARBA" id="ARBA00022977"/>
    </source>
</evidence>
<keyword evidence="5 9" id="KW-0784">Thiamine biosynthesis</keyword>
<dbReference type="InterPro" id="IPR034291">
    <property type="entry name" value="TMP_synthase"/>
</dbReference>
<dbReference type="NCBIfam" id="TIGR00693">
    <property type="entry name" value="thiE"/>
    <property type="match status" value="1"/>
</dbReference>
<feature type="binding site" evidence="9">
    <location>
        <begin position="38"/>
        <end position="42"/>
    </location>
    <ligand>
        <name>4-amino-2-methyl-5-(diphosphooxymethyl)pyrimidine</name>
        <dbReference type="ChEBI" id="CHEBI:57841"/>
    </ligand>
</feature>
<comment type="caution">
    <text evidence="9">Lacks conserved residue(s) required for the propagation of feature annotation.</text>
</comment>
<dbReference type="Gene3D" id="3.20.20.70">
    <property type="entry name" value="Aldolase class I"/>
    <property type="match status" value="1"/>
</dbReference>
<dbReference type="GO" id="GO:0004789">
    <property type="term" value="F:thiamine-phosphate diphosphorylase activity"/>
    <property type="evidence" value="ECO:0007669"/>
    <property type="project" value="UniProtKB-UniRule"/>
</dbReference>
<dbReference type="CDD" id="cd00564">
    <property type="entry name" value="TMP_TenI"/>
    <property type="match status" value="1"/>
</dbReference>
<feature type="domain" description="Thiamine phosphate synthase/TenI" evidence="12">
    <location>
        <begin position="8"/>
        <end position="186"/>
    </location>
</feature>
<feature type="binding site" evidence="9">
    <location>
        <position position="88"/>
    </location>
    <ligand>
        <name>Mg(2+)</name>
        <dbReference type="ChEBI" id="CHEBI:18420"/>
    </ligand>
</feature>
<evidence type="ECO:0000256" key="10">
    <source>
        <dbReference type="RuleBase" id="RU003826"/>
    </source>
</evidence>
<dbReference type="EC" id="2.5.1.3" evidence="9"/>
<evidence type="ECO:0000256" key="11">
    <source>
        <dbReference type="RuleBase" id="RU004253"/>
    </source>
</evidence>
<dbReference type="AlphaFoldDB" id="A0A975MQH3"/>
<evidence type="ECO:0000256" key="9">
    <source>
        <dbReference type="HAMAP-Rule" id="MF_00097"/>
    </source>
</evidence>
<dbReference type="Proteomes" id="UP000676649">
    <property type="component" value="Chromosome"/>
</dbReference>
<feature type="binding site" evidence="9">
    <location>
        <position position="137"/>
    </location>
    <ligand>
        <name>4-amino-2-methyl-5-(diphosphooxymethyl)pyrimidine</name>
        <dbReference type="ChEBI" id="CHEBI:57841"/>
    </ligand>
</feature>
<gene>
    <name evidence="9" type="primary">thiE</name>
    <name evidence="13" type="ORF">KEF85_06675</name>
</gene>